<protein>
    <recommendedName>
        <fullName evidence="3">BTB domain-containing protein</fullName>
    </recommendedName>
</protein>
<comment type="caution">
    <text evidence="1">The sequence shown here is derived from an EMBL/GenBank/DDBJ whole genome shotgun (WGS) entry which is preliminary data.</text>
</comment>
<evidence type="ECO:0000313" key="2">
    <source>
        <dbReference type="Proteomes" id="UP000574317"/>
    </source>
</evidence>
<evidence type="ECO:0000313" key="1">
    <source>
        <dbReference type="EMBL" id="KAF5539553.1"/>
    </source>
</evidence>
<proteinExistence type="predicted"/>
<dbReference type="AlphaFoldDB" id="A0A8H5IP82"/>
<organism evidence="1 2">
    <name type="scientific">Fusarium napiforme</name>
    <dbReference type="NCBI Taxonomy" id="42672"/>
    <lineage>
        <taxon>Eukaryota</taxon>
        <taxon>Fungi</taxon>
        <taxon>Dikarya</taxon>
        <taxon>Ascomycota</taxon>
        <taxon>Pezizomycotina</taxon>
        <taxon>Sordariomycetes</taxon>
        <taxon>Hypocreomycetidae</taxon>
        <taxon>Hypocreales</taxon>
        <taxon>Nectriaceae</taxon>
        <taxon>Fusarium</taxon>
        <taxon>Fusarium fujikuroi species complex</taxon>
    </lineage>
</organism>
<dbReference type="InterPro" id="IPR011333">
    <property type="entry name" value="SKP1/BTB/POZ_sf"/>
</dbReference>
<dbReference type="EMBL" id="JAAOAO010000485">
    <property type="protein sequence ID" value="KAF5539553.1"/>
    <property type="molecule type" value="Genomic_DNA"/>
</dbReference>
<dbReference type="Proteomes" id="UP000574317">
    <property type="component" value="Unassembled WGS sequence"/>
</dbReference>
<name>A0A8H5IP82_9HYPO</name>
<accession>A0A8H5IP82</accession>
<reference evidence="1 2" key="1">
    <citation type="submission" date="2020-05" db="EMBL/GenBank/DDBJ databases">
        <title>Identification and distribution of gene clusters putatively required for synthesis of sphingolipid metabolism inhibitors in phylogenetically diverse species of the filamentous fungus Fusarium.</title>
        <authorList>
            <person name="Kim H.-S."/>
            <person name="Busman M."/>
            <person name="Brown D.W."/>
            <person name="Divon H."/>
            <person name="Uhlig S."/>
            <person name="Proctor R.H."/>
        </authorList>
    </citation>
    <scope>NUCLEOTIDE SEQUENCE [LARGE SCALE GENOMIC DNA]</scope>
    <source>
        <strain evidence="1 2">NRRL 25196</strain>
    </source>
</reference>
<evidence type="ECO:0008006" key="3">
    <source>
        <dbReference type="Google" id="ProtNLM"/>
    </source>
</evidence>
<dbReference type="Gene3D" id="3.30.710.10">
    <property type="entry name" value="Potassium Channel Kv1.1, Chain A"/>
    <property type="match status" value="1"/>
</dbReference>
<keyword evidence="2" id="KW-1185">Reference proteome</keyword>
<gene>
    <name evidence="1" type="ORF">FNAPI_10777</name>
</gene>
<sequence>MNENERNDHITIIPDGDVVLVLGKSRTAVEITASFLKHISPVFERMLTLPMLEGEAVRSFDGTEPVAIELPAEQPSAMIIALRALYGSDPECLAAEPRDIRDVSVLADKYDMVARFRPVAAIWLGFPAATTTQPNHQAAWDLLVAAYLFRMNREFFQISQFFIRTDVPVLKYALETHDEHLGLKLGMAIECVRLANFTNHVDIGLCLGCFSTAKESFVERQPGCRFTTRHLWDIKQQLSSR</sequence>